<evidence type="ECO:0000313" key="4">
    <source>
        <dbReference type="Proteomes" id="UP000288351"/>
    </source>
</evidence>
<name>A0A059WJZ6_STRNR</name>
<comment type="caution">
    <text evidence="3">The sequence shown here is derived from an EMBL/GenBank/DDBJ whole genome shotgun (WGS) entry which is preliminary data.</text>
</comment>
<evidence type="ECO:0000256" key="1">
    <source>
        <dbReference type="PROSITE-ProRule" id="PRU00285"/>
    </source>
</evidence>
<dbReference type="eggNOG" id="COG0071">
    <property type="taxonomic scope" value="Bacteria"/>
</dbReference>
<dbReference type="PANTHER" id="PTHR11527">
    <property type="entry name" value="HEAT-SHOCK PROTEIN 20 FAMILY MEMBER"/>
    <property type="match status" value="1"/>
</dbReference>
<dbReference type="InterPro" id="IPR008978">
    <property type="entry name" value="HSP20-like_chaperone"/>
</dbReference>
<dbReference type="EMBL" id="BHXC01000002">
    <property type="protein sequence ID" value="GCB87841.1"/>
    <property type="molecule type" value="Genomic_DNA"/>
</dbReference>
<organism evidence="3 4">
    <name type="scientific">Streptomyces noursei</name>
    <name type="common">Streptomyces albulus</name>
    <dbReference type="NCBI Taxonomy" id="1971"/>
    <lineage>
        <taxon>Bacteria</taxon>
        <taxon>Bacillati</taxon>
        <taxon>Actinomycetota</taxon>
        <taxon>Actinomycetes</taxon>
        <taxon>Kitasatosporales</taxon>
        <taxon>Streptomycetaceae</taxon>
        <taxon>Streptomyces</taxon>
    </lineage>
</organism>
<dbReference type="Pfam" id="PF00011">
    <property type="entry name" value="HSP20"/>
    <property type="match status" value="1"/>
</dbReference>
<dbReference type="STRING" id="68570.DC74_7724"/>
<dbReference type="PROSITE" id="PS01031">
    <property type="entry name" value="SHSP"/>
    <property type="match status" value="1"/>
</dbReference>
<dbReference type="RefSeq" id="WP_016574506.1">
    <property type="nucleotide sequence ID" value="NZ_BHXC01000002.1"/>
</dbReference>
<sequence>MNMPVRHRPGSLLEQVLPPLSWGEPIASEFDDLYERMGRLLESAGGTSTLGGRLHWAPLADLHETDQAYVIEAELPGVQRDAIDVEIDDRELRISGEHKECAREGVLRRTTRRTGQFEFRAALPVDVKTDEVTANLTDGVLTVTIPKAQAATPRHVEITD</sequence>
<accession>A0A059WJZ6</accession>
<dbReference type="AlphaFoldDB" id="A0A059WJZ6"/>
<protein>
    <submittedName>
        <fullName evidence="3">Heat-shock protein Hsp20</fullName>
    </submittedName>
</protein>
<dbReference type="InterPro" id="IPR002068">
    <property type="entry name" value="A-crystallin/Hsp20_dom"/>
</dbReference>
<evidence type="ECO:0000313" key="3">
    <source>
        <dbReference type="EMBL" id="GCB87841.1"/>
    </source>
</evidence>
<dbReference type="CDD" id="cd06464">
    <property type="entry name" value="ACD_sHsps-like"/>
    <property type="match status" value="1"/>
</dbReference>
<evidence type="ECO:0000256" key="2">
    <source>
        <dbReference type="RuleBase" id="RU003616"/>
    </source>
</evidence>
<dbReference type="Gene3D" id="2.60.40.790">
    <property type="match status" value="1"/>
</dbReference>
<dbReference type="SUPFAM" id="SSF49764">
    <property type="entry name" value="HSP20-like chaperones"/>
    <property type="match status" value="1"/>
</dbReference>
<reference evidence="3 4" key="1">
    <citation type="journal article" date="2019" name="Microbiol. Resour. Announc.">
        <title>Draft Genome Sequence of the Most Traditional epsilon-Poly-l-Lysine Producer, Streptomyces albulus NBRC14147.</title>
        <authorList>
            <person name="Yamanaka K."/>
            <person name="Hamano Y."/>
        </authorList>
    </citation>
    <scope>NUCLEOTIDE SEQUENCE [LARGE SCALE GENOMIC DNA]</scope>
    <source>
        <strain evidence="3 4">NBRC 14147</strain>
    </source>
</reference>
<proteinExistence type="inferred from homology"/>
<gene>
    <name evidence="3" type="ORF">SALB_00510</name>
</gene>
<dbReference type="Proteomes" id="UP000288351">
    <property type="component" value="Unassembled WGS sequence"/>
</dbReference>
<dbReference type="InterPro" id="IPR031107">
    <property type="entry name" value="Small_HSP"/>
</dbReference>
<comment type="similarity">
    <text evidence="1 2">Belongs to the small heat shock protein (HSP20) family.</text>
</comment>